<dbReference type="AlphaFoldDB" id="A0AAW1VQ80"/>
<dbReference type="Proteomes" id="UP001457282">
    <property type="component" value="Unassembled WGS sequence"/>
</dbReference>
<gene>
    <name evidence="2" type="ORF">M0R45_000738</name>
</gene>
<feature type="compositionally biased region" description="Low complexity" evidence="1">
    <location>
        <begin position="62"/>
        <end position="72"/>
    </location>
</feature>
<protein>
    <submittedName>
        <fullName evidence="2">Uncharacterized protein</fullName>
    </submittedName>
</protein>
<name>A0AAW1VQ80_RUBAR</name>
<comment type="caution">
    <text evidence="2">The sequence shown here is derived from an EMBL/GenBank/DDBJ whole genome shotgun (WGS) entry which is preliminary data.</text>
</comment>
<accession>A0AAW1VQ80</accession>
<feature type="compositionally biased region" description="Low complexity" evidence="1">
    <location>
        <begin position="10"/>
        <end position="24"/>
    </location>
</feature>
<organism evidence="2 3">
    <name type="scientific">Rubus argutus</name>
    <name type="common">Southern blackberry</name>
    <dbReference type="NCBI Taxonomy" id="59490"/>
    <lineage>
        <taxon>Eukaryota</taxon>
        <taxon>Viridiplantae</taxon>
        <taxon>Streptophyta</taxon>
        <taxon>Embryophyta</taxon>
        <taxon>Tracheophyta</taxon>
        <taxon>Spermatophyta</taxon>
        <taxon>Magnoliopsida</taxon>
        <taxon>eudicotyledons</taxon>
        <taxon>Gunneridae</taxon>
        <taxon>Pentapetalae</taxon>
        <taxon>rosids</taxon>
        <taxon>fabids</taxon>
        <taxon>Rosales</taxon>
        <taxon>Rosaceae</taxon>
        <taxon>Rosoideae</taxon>
        <taxon>Rosoideae incertae sedis</taxon>
        <taxon>Rubus</taxon>
    </lineage>
</organism>
<proteinExistence type="predicted"/>
<keyword evidence="3" id="KW-1185">Reference proteome</keyword>
<sequence>MNEKDSTGPDNDNTNMIITNDSIMETPAPDTSNNSNDTHMQSLEAGHGPWMLMSYKNKKPSSSKSPNNAAPSTSGSRFALLQTFSEGEDALHEEAPTAIESLSLKPASSEPKIVTMWKKVQDKAKWKPIVSDPHNPSDNFVPSIAKSQQSLVDITNARPSSQ</sequence>
<reference evidence="2 3" key="1">
    <citation type="journal article" date="2023" name="G3 (Bethesda)">
        <title>A chromosome-length genome assembly and annotation of blackberry (Rubus argutus, cv. 'Hillquist').</title>
        <authorList>
            <person name="Bruna T."/>
            <person name="Aryal R."/>
            <person name="Dudchenko O."/>
            <person name="Sargent D.J."/>
            <person name="Mead D."/>
            <person name="Buti M."/>
            <person name="Cavallini A."/>
            <person name="Hytonen T."/>
            <person name="Andres J."/>
            <person name="Pham M."/>
            <person name="Weisz D."/>
            <person name="Mascagni F."/>
            <person name="Usai G."/>
            <person name="Natali L."/>
            <person name="Bassil N."/>
            <person name="Fernandez G.E."/>
            <person name="Lomsadze A."/>
            <person name="Armour M."/>
            <person name="Olukolu B."/>
            <person name="Poorten T."/>
            <person name="Britton C."/>
            <person name="Davik J."/>
            <person name="Ashrafi H."/>
            <person name="Aiden E.L."/>
            <person name="Borodovsky M."/>
            <person name="Worthington M."/>
        </authorList>
    </citation>
    <scope>NUCLEOTIDE SEQUENCE [LARGE SCALE GENOMIC DNA]</scope>
    <source>
        <strain evidence="2">PI 553951</strain>
    </source>
</reference>
<feature type="compositionally biased region" description="Polar residues" evidence="1">
    <location>
        <begin position="29"/>
        <end position="41"/>
    </location>
</feature>
<evidence type="ECO:0000313" key="2">
    <source>
        <dbReference type="EMBL" id="KAK9907797.1"/>
    </source>
</evidence>
<evidence type="ECO:0000313" key="3">
    <source>
        <dbReference type="Proteomes" id="UP001457282"/>
    </source>
</evidence>
<feature type="region of interest" description="Disordered" evidence="1">
    <location>
        <begin position="1"/>
        <end position="85"/>
    </location>
</feature>
<evidence type="ECO:0000256" key="1">
    <source>
        <dbReference type="SAM" id="MobiDB-lite"/>
    </source>
</evidence>
<dbReference type="EMBL" id="JBEDUW010000020">
    <property type="protein sequence ID" value="KAK9907797.1"/>
    <property type="molecule type" value="Genomic_DNA"/>
</dbReference>